<dbReference type="OrthoDB" id="670608at2"/>
<dbReference type="InterPro" id="IPR014922">
    <property type="entry name" value="YdhG-like"/>
</dbReference>
<sequence length="121" mass="14546">MNPAENYIWEACEPYRGIMVQLQLLIHREIPSAELRFKYRLPFYYVDNRPFCYMNQSRDYVDLGFARAAHLTRHLDKMESKGRKHMRSLRYRSAEEIDAAILSDVLREAYSVRFRPLRKKG</sequence>
<dbReference type="RefSeq" id="WP_015754046.1">
    <property type="nucleotide sequence ID" value="NC_013222.1"/>
</dbReference>
<dbReference type="Pfam" id="PF08818">
    <property type="entry name" value="DUF1801"/>
    <property type="match status" value="1"/>
</dbReference>
<dbReference type="STRING" id="313596.RB2501_10382"/>
<evidence type="ECO:0000313" key="3">
    <source>
        <dbReference type="Proteomes" id="UP000009049"/>
    </source>
</evidence>
<accession>A4CM33</accession>
<organism evidence="2 3">
    <name type="scientific">Robiginitalea biformata (strain ATCC BAA-864 / DSM 15991 / KCTC 12146 / HTCC2501)</name>
    <dbReference type="NCBI Taxonomy" id="313596"/>
    <lineage>
        <taxon>Bacteria</taxon>
        <taxon>Pseudomonadati</taxon>
        <taxon>Bacteroidota</taxon>
        <taxon>Flavobacteriia</taxon>
        <taxon>Flavobacteriales</taxon>
        <taxon>Flavobacteriaceae</taxon>
        <taxon>Robiginitalea</taxon>
    </lineage>
</organism>
<evidence type="ECO:0000313" key="2">
    <source>
        <dbReference type="EMBL" id="EAR14725.1"/>
    </source>
</evidence>
<evidence type="ECO:0000259" key="1">
    <source>
        <dbReference type="Pfam" id="PF08818"/>
    </source>
</evidence>
<dbReference type="AlphaFoldDB" id="A4CM33"/>
<dbReference type="EMBL" id="CP001712">
    <property type="protein sequence ID" value="EAR14725.1"/>
    <property type="molecule type" value="Genomic_DNA"/>
</dbReference>
<dbReference type="Gene3D" id="3.90.1150.200">
    <property type="match status" value="1"/>
</dbReference>
<feature type="domain" description="YdhG-like" evidence="1">
    <location>
        <begin position="16"/>
        <end position="109"/>
    </location>
</feature>
<protein>
    <submittedName>
        <fullName evidence="2">2-dehydro-3-deoxyphosphooctonate aldolase</fullName>
    </submittedName>
</protein>
<dbReference type="eggNOG" id="COG5649">
    <property type="taxonomic scope" value="Bacteria"/>
</dbReference>
<dbReference type="KEGG" id="rbi:RB2501_10382"/>
<dbReference type="Proteomes" id="UP000009049">
    <property type="component" value="Chromosome"/>
</dbReference>
<dbReference type="HOGENOM" id="CLU_165398_0_0_10"/>
<name>A4CM33_ROBBH</name>
<dbReference type="SUPFAM" id="SSF159888">
    <property type="entry name" value="YdhG-like"/>
    <property type="match status" value="1"/>
</dbReference>
<reference evidence="2 3" key="1">
    <citation type="journal article" date="2009" name="J. Bacteriol.">
        <title>Complete genome sequence of Robiginitalea biformata HTCC2501.</title>
        <authorList>
            <person name="Oh H.M."/>
            <person name="Giovannoni S.J."/>
            <person name="Lee K."/>
            <person name="Ferriera S."/>
            <person name="Johnson J."/>
            <person name="Cho J.C."/>
        </authorList>
    </citation>
    <scope>NUCLEOTIDE SEQUENCE [LARGE SCALE GENOMIC DNA]</scope>
    <source>
        <strain evidence="3">ATCC BAA-864 / HTCC2501 / KCTC 12146</strain>
    </source>
</reference>
<gene>
    <name evidence="2" type="ordered locus">RB2501_10382</name>
</gene>
<keyword evidence="3" id="KW-1185">Reference proteome</keyword>
<proteinExistence type="predicted"/>